<feature type="transmembrane region" description="Helical" evidence="2">
    <location>
        <begin position="22"/>
        <end position="42"/>
    </location>
</feature>
<sequence>MATAHKAGNYVLAAEEARMRRVLGYVMGVGLALSSQAALAAWPNDKPIELVVGFGPGGGTDVLARVLGRFIEKRLGAGARIVVINKPGSGGELAATHVQNAKPDGYTLGMINVPGYTFLPMYRKTSYQPERIRLLARVVDDPAMLVANRDSGKPLTLSAFVKEAKRAPDNLSVGHSGEGTTGHIGMLELGRLADVKFNSIPYKGMGEAKTALMGGHVDYVMMTTGEGLEVAQPGGRLVGVALWADRRASNQIPTAMEQGYRLLISSERGIGGPRALPDDIAQRLESAIEQTLKDPAFLEAAKADAPVVAFLPGGEWEHRLLEFRERLKPLISLINASN</sequence>
<dbReference type="AlphaFoldDB" id="A0A5A7MKV1"/>
<keyword evidence="2" id="KW-0472">Membrane</keyword>
<dbReference type="InterPro" id="IPR042100">
    <property type="entry name" value="Bug_dom1"/>
</dbReference>
<accession>A0A5A7MKV1</accession>
<reference evidence="3 4" key="1">
    <citation type="journal article" date="2019" name="Microbiol. Resour. Announc.">
        <title>Draft Genome Sequence of Comamonas testosteroni TA441, a Bacterium That Has a Cryptic Phenol Degradation Gene Cluster.</title>
        <authorList>
            <person name="Arai H."/>
            <person name="Ishii M."/>
        </authorList>
    </citation>
    <scope>NUCLEOTIDE SEQUENCE [LARGE SCALE GENOMIC DNA]</scope>
    <source>
        <strain evidence="3 4">TA441</strain>
    </source>
</reference>
<dbReference type="Pfam" id="PF03401">
    <property type="entry name" value="TctC"/>
    <property type="match status" value="1"/>
</dbReference>
<dbReference type="RefSeq" id="WP_149357316.1">
    <property type="nucleotide sequence ID" value="NZ_BKBW01000024.1"/>
</dbReference>
<comment type="caution">
    <text evidence="3">The sequence shown here is derived from an EMBL/GenBank/DDBJ whole genome shotgun (WGS) entry which is preliminary data.</text>
</comment>
<evidence type="ECO:0008006" key="5">
    <source>
        <dbReference type="Google" id="ProtNLM"/>
    </source>
</evidence>
<dbReference type="PANTHER" id="PTHR42928:SF5">
    <property type="entry name" value="BLR1237 PROTEIN"/>
    <property type="match status" value="1"/>
</dbReference>
<comment type="similarity">
    <text evidence="1">Belongs to the UPF0065 (bug) family.</text>
</comment>
<dbReference type="Proteomes" id="UP000323105">
    <property type="component" value="Unassembled WGS sequence"/>
</dbReference>
<keyword evidence="2" id="KW-0812">Transmembrane</keyword>
<dbReference type="PIRSF" id="PIRSF017082">
    <property type="entry name" value="YflP"/>
    <property type="match status" value="1"/>
</dbReference>
<dbReference type="InterPro" id="IPR005064">
    <property type="entry name" value="BUG"/>
</dbReference>
<dbReference type="EMBL" id="BKBW01000024">
    <property type="protein sequence ID" value="GEQ78100.1"/>
    <property type="molecule type" value="Genomic_DNA"/>
</dbReference>
<evidence type="ECO:0000256" key="1">
    <source>
        <dbReference type="ARBA" id="ARBA00006987"/>
    </source>
</evidence>
<protein>
    <recommendedName>
        <fullName evidence="5">Tricarboxylate transport protein TctC</fullName>
    </recommendedName>
</protein>
<keyword evidence="2" id="KW-1133">Transmembrane helix</keyword>
<evidence type="ECO:0000256" key="2">
    <source>
        <dbReference type="SAM" id="Phobius"/>
    </source>
</evidence>
<gene>
    <name evidence="3" type="ORF">CTTA_5105</name>
</gene>
<dbReference type="PANTHER" id="PTHR42928">
    <property type="entry name" value="TRICARBOXYLATE-BINDING PROTEIN"/>
    <property type="match status" value="1"/>
</dbReference>
<organism evidence="3 4">
    <name type="scientific">Comamonas testosteroni</name>
    <name type="common">Pseudomonas testosteroni</name>
    <dbReference type="NCBI Taxonomy" id="285"/>
    <lineage>
        <taxon>Bacteria</taxon>
        <taxon>Pseudomonadati</taxon>
        <taxon>Pseudomonadota</taxon>
        <taxon>Betaproteobacteria</taxon>
        <taxon>Burkholderiales</taxon>
        <taxon>Comamonadaceae</taxon>
        <taxon>Comamonas</taxon>
    </lineage>
</organism>
<proteinExistence type="inferred from homology"/>
<name>A0A5A7MKV1_COMTE</name>
<dbReference type="Gene3D" id="3.40.190.150">
    <property type="entry name" value="Bordetella uptake gene, domain 1"/>
    <property type="match status" value="1"/>
</dbReference>
<evidence type="ECO:0000313" key="4">
    <source>
        <dbReference type="Proteomes" id="UP000323105"/>
    </source>
</evidence>
<evidence type="ECO:0000313" key="3">
    <source>
        <dbReference type="EMBL" id="GEQ78100.1"/>
    </source>
</evidence>
<dbReference type="CDD" id="cd07012">
    <property type="entry name" value="PBP2_Bug_TTT"/>
    <property type="match status" value="1"/>
</dbReference>
<dbReference type="Gene3D" id="3.40.190.10">
    <property type="entry name" value="Periplasmic binding protein-like II"/>
    <property type="match status" value="1"/>
</dbReference>